<sequence>MAGNHKNSDHSCEFPAIGDCETHGRENQTVVSDLDGTLLRGRSSFPYFALVAFEVGGALRLLFLLLASPLAGLLYYFISESAGIRVLIFATMAGMKVSDIESVARAVLPKFYSSDLHPEAWRVFSACGKRCVLTANPTVMVEPFLKEFLGADMVLGTEIGSWRGIATGLVKTPGVLVGGNKAHALLKAFSDTSLPDLALGDRKTDYPYMKLCKEGYLVPPATAELKAVTVDKLPKPVVFHDGRLVQKLTPFTALITILWIPVGFLLACLRIAAGSLLPMPLVYYAFWALGVRVYIKGTPPPPAKKSTGRTGVLFICSHRTLLDPIFLSTSLGRPIPAVTYSLSRLSEIISPIKTVRLTRDRTMDANMIKKLLEQGDLVICPEGTTCREPFLLRFSALFAELTNELVPVAMSNKMSMFHGTTARGWKGMDPFYFFMNPSPAYEVTFLNKLPYELTCESGKSSHDVANYIQRMISSSLSYECTNFTRKDKYKMLAGNDGTVDDGKPKGGAGKKKIMGC</sequence>
<evidence type="ECO:0000313" key="10">
    <source>
        <dbReference type="EMBL" id="KAK9053996.1"/>
    </source>
</evidence>
<dbReference type="InterPro" id="IPR002123">
    <property type="entry name" value="Plipid/glycerol_acylTrfase"/>
</dbReference>
<dbReference type="PANTHER" id="PTHR15486">
    <property type="entry name" value="ANCIENT UBIQUITOUS PROTEIN"/>
    <property type="match status" value="1"/>
</dbReference>
<evidence type="ECO:0000256" key="8">
    <source>
        <dbReference type="SAM" id="Phobius"/>
    </source>
</evidence>
<comment type="similarity">
    <text evidence="2">Belongs to the GPAT/DAPAT family.</text>
</comment>
<dbReference type="Pfam" id="PF23270">
    <property type="entry name" value="HAD_RAM2_N"/>
    <property type="match status" value="1"/>
</dbReference>
<dbReference type="Gene3D" id="3.40.50.1000">
    <property type="entry name" value="HAD superfamily/HAD-like"/>
    <property type="match status" value="1"/>
</dbReference>
<dbReference type="Proteomes" id="UP001408789">
    <property type="component" value="Unassembled WGS sequence"/>
</dbReference>
<dbReference type="PANTHER" id="PTHR15486:SF91">
    <property type="entry name" value="PHOSPHOLIPID_GLYCEROL ACYLTRANSFERASE DOMAIN-CONTAINING PROTEIN"/>
    <property type="match status" value="1"/>
</dbReference>
<gene>
    <name evidence="10" type="ORF">SSX86_025071</name>
</gene>
<dbReference type="InterPro" id="IPR036412">
    <property type="entry name" value="HAD-like_sf"/>
</dbReference>
<evidence type="ECO:0000256" key="4">
    <source>
        <dbReference type="ARBA" id="ARBA00022692"/>
    </source>
</evidence>
<evidence type="ECO:0000313" key="11">
    <source>
        <dbReference type="Proteomes" id="UP001408789"/>
    </source>
</evidence>
<organism evidence="10 11">
    <name type="scientific">Deinandra increscens subsp. villosa</name>
    <dbReference type="NCBI Taxonomy" id="3103831"/>
    <lineage>
        <taxon>Eukaryota</taxon>
        <taxon>Viridiplantae</taxon>
        <taxon>Streptophyta</taxon>
        <taxon>Embryophyta</taxon>
        <taxon>Tracheophyta</taxon>
        <taxon>Spermatophyta</taxon>
        <taxon>Magnoliopsida</taxon>
        <taxon>eudicotyledons</taxon>
        <taxon>Gunneridae</taxon>
        <taxon>Pentapetalae</taxon>
        <taxon>asterids</taxon>
        <taxon>campanulids</taxon>
        <taxon>Asterales</taxon>
        <taxon>Asteraceae</taxon>
        <taxon>Asteroideae</taxon>
        <taxon>Heliantheae alliance</taxon>
        <taxon>Madieae</taxon>
        <taxon>Madiinae</taxon>
        <taxon>Deinandra</taxon>
    </lineage>
</organism>
<reference evidence="10 11" key="1">
    <citation type="submission" date="2024-04" db="EMBL/GenBank/DDBJ databases">
        <title>The reference genome of an endangered Asteraceae, Deinandra increscens subsp. villosa, native to the Central Coast of California.</title>
        <authorList>
            <person name="Guilliams M."/>
            <person name="Hasenstab-Lehman K."/>
            <person name="Meyer R."/>
            <person name="Mcevoy S."/>
        </authorList>
    </citation>
    <scope>NUCLEOTIDE SEQUENCE [LARGE SCALE GENOMIC DNA]</scope>
    <source>
        <tissue evidence="10">Leaf</tissue>
    </source>
</reference>
<comment type="caution">
    <text evidence="10">The sequence shown here is derived from an EMBL/GenBank/DDBJ whole genome shotgun (WGS) entry which is preliminary data.</text>
</comment>
<dbReference type="GO" id="GO:0016020">
    <property type="term" value="C:membrane"/>
    <property type="evidence" value="ECO:0007669"/>
    <property type="project" value="UniProtKB-SubCell"/>
</dbReference>
<dbReference type="InterPro" id="IPR056462">
    <property type="entry name" value="HAD_RAM2/GPAT1-8"/>
</dbReference>
<dbReference type="Pfam" id="PF01553">
    <property type="entry name" value="Acyltransferase"/>
    <property type="match status" value="1"/>
</dbReference>
<dbReference type="Gene3D" id="1.20.1440.100">
    <property type="entry name" value="SG protein - dephosphorylation function"/>
    <property type="match status" value="1"/>
</dbReference>
<evidence type="ECO:0000256" key="2">
    <source>
        <dbReference type="ARBA" id="ARBA00007937"/>
    </source>
</evidence>
<dbReference type="SUPFAM" id="SSF69593">
    <property type="entry name" value="Glycerol-3-phosphate (1)-acyltransferase"/>
    <property type="match status" value="1"/>
</dbReference>
<dbReference type="SMART" id="SM00563">
    <property type="entry name" value="PlsC"/>
    <property type="match status" value="1"/>
</dbReference>
<evidence type="ECO:0000259" key="9">
    <source>
        <dbReference type="SMART" id="SM00563"/>
    </source>
</evidence>
<feature type="transmembrane region" description="Helical" evidence="8">
    <location>
        <begin position="47"/>
        <end position="67"/>
    </location>
</feature>
<dbReference type="FunFam" id="1.20.1440.100:FF:000004">
    <property type="entry name" value="Glycerol-3-phosphate 2-O-acyltransferase 6-like"/>
    <property type="match status" value="1"/>
</dbReference>
<evidence type="ECO:0000256" key="1">
    <source>
        <dbReference type="ARBA" id="ARBA00004141"/>
    </source>
</evidence>
<dbReference type="CDD" id="cd06551">
    <property type="entry name" value="LPLAT"/>
    <property type="match status" value="1"/>
</dbReference>
<comment type="subcellular location">
    <subcellularLocation>
        <location evidence="1">Membrane</location>
        <topology evidence="1">Multi-pass membrane protein</topology>
    </subcellularLocation>
</comment>
<dbReference type="GO" id="GO:0090447">
    <property type="term" value="F:glycerol-3-phosphate 2-O-acyltransferase activity"/>
    <property type="evidence" value="ECO:0007669"/>
    <property type="project" value="TreeGrafter"/>
</dbReference>
<accession>A0AAP0CCE6</accession>
<feature type="transmembrane region" description="Helical" evidence="8">
    <location>
        <begin position="251"/>
        <end position="273"/>
    </location>
</feature>
<keyword evidence="7" id="KW-0012">Acyltransferase</keyword>
<keyword evidence="11" id="KW-1185">Reference proteome</keyword>
<evidence type="ECO:0000256" key="5">
    <source>
        <dbReference type="ARBA" id="ARBA00022989"/>
    </source>
</evidence>
<keyword evidence="4 8" id="KW-0812">Transmembrane</keyword>
<keyword evidence="6 8" id="KW-0472">Membrane</keyword>
<name>A0AAP0CCE6_9ASTR</name>
<dbReference type="SUPFAM" id="SSF56784">
    <property type="entry name" value="HAD-like"/>
    <property type="match status" value="1"/>
</dbReference>
<evidence type="ECO:0000256" key="6">
    <source>
        <dbReference type="ARBA" id="ARBA00023136"/>
    </source>
</evidence>
<protein>
    <recommendedName>
        <fullName evidence="9">Phospholipid/glycerol acyltransferase domain-containing protein</fullName>
    </recommendedName>
</protein>
<keyword evidence="5 8" id="KW-1133">Transmembrane helix</keyword>
<dbReference type="AlphaFoldDB" id="A0AAP0CCE6"/>
<evidence type="ECO:0000256" key="3">
    <source>
        <dbReference type="ARBA" id="ARBA00022679"/>
    </source>
</evidence>
<dbReference type="GO" id="GO:0010143">
    <property type="term" value="P:cutin biosynthetic process"/>
    <property type="evidence" value="ECO:0007669"/>
    <property type="project" value="TreeGrafter"/>
</dbReference>
<dbReference type="InterPro" id="IPR023214">
    <property type="entry name" value="HAD_sf"/>
</dbReference>
<keyword evidence="3" id="KW-0808">Transferase</keyword>
<feature type="domain" description="Phospholipid/glycerol acyltransferase" evidence="9">
    <location>
        <begin position="312"/>
        <end position="413"/>
    </location>
</feature>
<evidence type="ECO:0000256" key="7">
    <source>
        <dbReference type="ARBA" id="ARBA00023315"/>
    </source>
</evidence>
<dbReference type="GO" id="GO:0016791">
    <property type="term" value="F:phosphatase activity"/>
    <property type="evidence" value="ECO:0007669"/>
    <property type="project" value="TreeGrafter"/>
</dbReference>
<dbReference type="EMBL" id="JBCNJP010000025">
    <property type="protein sequence ID" value="KAK9053996.1"/>
    <property type="molecule type" value="Genomic_DNA"/>
</dbReference>
<proteinExistence type="inferred from homology"/>